<evidence type="ECO:0000256" key="9">
    <source>
        <dbReference type="PIRSR" id="PIRSR602401-1"/>
    </source>
</evidence>
<dbReference type="GO" id="GO:0020037">
    <property type="term" value="F:heme binding"/>
    <property type="evidence" value="ECO:0007669"/>
    <property type="project" value="InterPro"/>
</dbReference>
<evidence type="ECO:0000313" key="11">
    <source>
        <dbReference type="EMBL" id="KAF4347593.1"/>
    </source>
</evidence>
<dbReference type="Pfam" id="PF00067">
    <property type="entry name" value="p450"/>
    <property type="match status" value="2"/>
</dbReference>
<dbReference type="PRINTS" id="PR00463">
    <property type="entry name" value="EP450I"/>
</dbReference>
<comment type="caution">
    <text evidence="11">The sequence shown here is derived from an EMBL/GenBank/DDBJ whole genome shotgun (WGS) entry which is preliminary data.</text>
</comment>
<sequence length="973" mass="110540">MDAPFYYYLFLFISLYFLKFYLLQKNKGLPPSPAFSLPIIGHLYLLKKPLHRTLAKLSHQYGPVIHIQFGSRPVVLISSPSAAEECFTKNDVTFSNRPTLLAGKHLGYNYSTLTWASYGPHWRNLRRIASIELLSSNRLNMFSGVRLSETRSSVRQLFRGCQDDKFQNIEMKSTFFELTLNIVMRMIAGKRYYGENAAEVEGSQFKEIVTETFRLSGATNIGDFVPVLNYFGLSGLDTKLVSLQSKRDKFMQDLIEHHRKTNTNSGSEERTMIDVLLSLQETEPGYYTDEFIRGMLLVMLSAGTDTSAGTMEWAMSLLLNNPEALLKAHAEIEANIGQNRLIEESDLLKLPYLRGVIYETLRLCPADPLLVPHESSEECTVGGFRVLRGTMLLVNMWAIQHDPKIWDEPEKFKPERFQVEGVDGFHFKFLPFGAGRRGCPGESLAMRVVGLAVGSFIQCFQWERSGEELVDMTEGAGLTMPKAQPLFANPFPVLPIIGHLYLIIKKPLVHRALSKISDRYGPVLLLKFGSRPVLLISSPSAAEECLAKNDVVFANRPRLLAGKHLGYNYTSLVWASYGDHWRNLRRISSNEILSSHRLQMLSHIRSEEVSSLIRRLVRSAQQDPRVEIKSLLFELMLNIMMRMIAGKRYYGDNNVEMVDEEAHKFQEIVRETLRLGGTTNVSDFLPLFRSVLSRKYEKGLIEVQKKRDSFMQSLIDENRTSIALAASRQTSLPKDHKKKNMIEVLLSLQESDPEYYTDEIIRGLMLALLSAGTDTTAGIMEWAMSLMLNHPEVLKKARNELEYCIGHDRLVEESDLGKLPYLHRIIKETLRLYPVGALLPHESSEECIIGGYRVPRGTMLLVNLWAIQHDPKVWDEPTKFKPDRFEEGDQGVREGFKLVPFGSGRRGCPGETLAMRMVALTLASLIQCFDWEMVDHEAKIDMTEKLGLSLSKAHSSLLNCRPRPTMSNILSHI</sequence>
<gene>
    <name evidence="11" type="ORF">G4B88_020423</name>
</gene>
<keyword evidence="4 9" id="KW-0479">Metal-binding</keyword>
<feature type="binding site" description="axial binding residue" evidence="9">
    <location>
        <position position="908"/>
    </location>
    <ligand>
        <name>heme</name>
        <dbReference type="ChEBI" id="CHEBI:30413"/>
    </ligand>
    <ligandPart>
        <name>Fe</name>
        <dbReference type="ChEBI" id="CHEBI:18248"/>
    </ligandPart>
</feature>
<organism evidence="11 12">
    <name type="scientific">Cannabis sativa</name>
    <name type="common">Hemp</name>
    <name type="synonym">Marijuana</name>
    <dbReference type="NCBI Taxonomy" id="3483"/>
    <lineage>
        <taxon>Eukaryota</taxon>
        <taxon>Viridiplantae</taxon>
        <taxon>Streptophyta</taxon>
        <taxon>Embryophyta</taxon>
        <taxon>Tracheophyta</taxon>
        <taxon>Spermatophyta</taxon>
        <taxon>Magnoliopsida</taxon>
        <taxon>eudicotyledons</taxon>
        <taxon>Gunneridae</taxon>
        <taxon>Pentapetalae</taxon>
        <taxon>rosids</taxon>
        <taxon>fabids</taxon>
        <taxon>Rosales</taxon>
        <taxon>Cannabaceae</taxon>
        <taxon>Cannabis</taxon>
    </lineage>
</organism>
<keyword evidence="10" id="KW-0812">Transmembrane</keyword>
<name>A0A7J6DNC4_CANSA</name>
<proteinExistence type="inferred from homology"/>
<evidence type="ECO:0000256" key="5">
    <source>
        <dbReference type="ARBA" id="ARBA00023002"/>
    </source>
</evidence>
<evidence type="ECO:0008006" key="13">
    <source>
        <dbReference type="Google" id="ProtNLM"/>
    </source>
</evidence>
<dbReference type="SUPFAM" id="SSF48264">
    <property type="entry name" value="Cytochrome P450"/>
    <property type="match status" value="2"/>
</dbReference>
<comment type="subcellular location">
    <subcellularLocation>
        <location evidence="1">Membrane</location>
    </subcellularLocation>
</comment>
<keyword evidence="12" id="KW-1185">Reference proteome</keyword>
<keyword evidence="7" id="KW-0503">Monooxygenase</keyword>
<dbReference type="CDD" id="cd20653">
    <property type="entry name" value="CYP81"/>
    <property type="match status" value="2"/>
</dbReference>
<accession>A0A7J6DNC4</accession>
<dbReference type="Proteomes" id="UP000583929">
    <property type="component" value="Unassembled WGS sequence"/>
</dbReference>
<evidence type="ECO:0000256" key="6">
    <source>
        <dbReference type="ARBA" id="ARBA00023004"/>
    </source>
</evidence>
<feature type="transmembrane region" description="Helical" evidence="10">
    <location>
        <begin position="6"/>
        <end position="23"/>
    </location>
</feature>
<dbReference type="GO" id="GO:0016020">
    <property type="term" value="C:membrane"/>
    <property type="evidence" value="ECO:0007669"/>
    <property type="project" value="UniProtKB-SubCell"/>
</dbReference>
<evidence type="ECO:0000256" key="1">
    <source>
        <dbReference type="ARBA" id="ARBA00004370"/>
    </source>
</evidence>
<keyword evidence="3 9" id="KW-0349">Heme</keyword>
<keyword evidence="10" id="KW-1133">Transmembrane helix</keyword>
<protein>
    <recommendedName>
        <fullName evidence="13">Cytochrome P450</fullName>
    </recommendedName>
</protein>
<dbReference type="InterPro" id="IPR002401">
    <property type="entry name" value="Cyt_P450_E_grp-I"/>
</dbReference>
<evidence type="ECO:0000313" key="12">
    <source>
        <dbReference type="Proteomes" id="UP000583929"/>
    </source>
</evidence>
<dbReference type="AlphaFoldDB" id="A0A7J6DNC4"/>
<keyword evidence="8 10" id="KW-0472">Membrane</keyword>
<keyword evidence="5" id="KW-0560">Oxidoreductase</keyword>
<evidence type="ECO:0000256" key="3">
    <source>
        <dbReference type="ARBA" id="ARBA00022617"/>
    </source>
</evidence>
<evidence type="ECO:0000256" key="8">
    <source>
        <dbReference type="ARBA" id="ARBA00023136"/>
    </source>
</evidence>
<dbReference type="PROSITE" id="PS00086">
    <property type="entry name" value="CYTOCHROME_P450"/>
    <property type="match status" value="2"/>
</dbReference>
<dbReference type="InterPro" id="IPR050651">
    <property type="entry name" value="Plant_Cytochrome_P450_Monoox"/>
</dbReference>
<comment type="cofactor">
    <cofactor evidence="9">
        <name>heme</name>
        <dbReference type="ChEBI" id="CHEBI:30413"/>
    </cofactor>
</comment>
<comment type="similarity">
    <text evidence="2">Belongs to the cytochrome P450 family.</text>
</comment>
<evidence type="ECO:0000256" key="7">
    <source>
        <dbReference type="ARBA" id="ARBA00023033"/>
    </source>
</evidence>
<dbReference type="GO" id="GO:0005506">
    <property type="term" value="F:iron ion binding"/>
    <property type="evidence" value="ECO:0007669"/>
    <property type="project" value="InterPro"/>
</dbReference>
<dbReference type="Gene3D" id="1.10.630.10">
    <property type="entry name" value="Cytochrome P450"/>
    <property type="match status" value="2"/>
</dbReference>
<dbReference type="GO" id="GO:0004497">
    <property type="term" value="F:monooxygenase activity"/>
    <property type="evidence" value="ECO:0007669"/>
    <property type="project" value="UniProtKB-KW"/>
</dbReference>
<dbReference type="InterPro" id="IPR017972">
    <property type="entry name" value="Cyt_P450_CS"/>
</dbReference>
<keyword evidence="6 9" id="KW-0408">Iron</keyword>
<dbReference type="GO" id="GO:0016705">
    <property type="term" value="F:oxidoreductase activity, acting on paired donors, with incorporation or reduction of molecular oxygen"/>
    <property type="evidence" value="ECO:0007669"/>
    <property type="project" value="InterPro"/>
</dbReference>
<dbReference type="InterPro" id="IPR001128">
    <property type="entry name" value="Cyt_P450"/>
</dbReference>
<dbReference type="InterPro" id="IPR036396">
    <property type="entry name" value="Cyt_P450_sf"/>
</dbReference>
<reference evidence="11 12" key="1">
    <citation type="journal article" date="2020" name="bioRxiv">
        <title>Sequence and annotation of 42 cannabis genomes reveals extensive copy number variation in cannabinoid synthesis and pathogen resistance genes.</title>
        <authorList>
            <person name="Mckernan K.J."/>
            <person name="Helbert Y."/>
            <person name="Kane L.T."/>
            <person name="Ebling H."/>
            <person name="Zhang L."/>
            <person name="Liu B."/>
            <person name="Eaton Z."/>
            <person name="Mclaughlin S."/>
            <person name="Kingan S."/>
            <person name="Baybayan P."/>
            <person name="Concepcion G."/>
            <person name="Jordan M."/>
            <person name="Riva A."/>
            <person name="Barbazuk W."/>
            <person name="Harkins T."/>
        </authorList>
    </citation>
    <scope>NUCLEOTIDE SEQUENCE [LARGE SCALE GENOMIC DNA]</scope>
    <source>
        <strain evidence="12">cv. Jamaican Lion 4</strain>
        <tissue evidence="11">Leaf</tissue>
    </source>
</reference>
<dbReference type="PANTHER" id="PTHR47947:SF3">
    <property type="entry name" value="CYTOCHROME P450 81D1-LIKE"/>
    <property type="match status" value="1"/>
</dbReference>
<dbReference type="PRINTS" id="PR00385">
    <property type="entry name" value="P450"/>
</dbReference>
<dbReference type="PANTHER" id="PTHR47947">
    <property type="entry name" value="CYTOCHROME P450 82C3-RELATED"/>
    <property type="match status" value="1"/>
</dbReference>
<dbReference type="EMBL" id="JAATIQ010000792">
    <property type="protein sequence ID" value="KAF4347593.1"/>
    <property type="molecule type" value="Genomic_DNA"/>
</dbReference>
<evidence type="ECO:0000256" key="10">
    <source>
        <dbReference type="SAM" id="Phobius"/>
    </source>
</evidence>
<dbReference type="FunFam" id="1.10.630.10:FF:000023">
    <property type="entry name" value="Cytochrome P450 family protein"/>
    <property type="match status" value="2"/>
</dbReference>
<evidence type="ECO:0000256" key="2">
    <source>
        <dbReference type="ARBA" id="ARBA00010617"/>
    </source>
</evidence>
<evidence type="ECO:0000256" key="4">
    <source>
        <dbReference type="ARBA" id="ARBA00022723"/>
    </source>
</evidence>